<comment type="subcellular location">
    <subcellularLocation>
        <location evidence="1">Cytoplasm</location>
    </subcellularLocation>
</comment>
<dbReference type="GO" id="GO:0005829">
    <property type="term" value="C:cytosol"/>
    <property type="evidence" value="ECO:0007669"/>
    <property type="project" value="TreeGrafter"/>
</dbReference>
<evidence type="ECO:0000256" key="9">
    <source>
        <dbReference type="PROSITE-ProRule" id="PRU01091"/>
    </source>
</evidence>
<reference evidence="12 13" key="1">
    <citation type="submission" date="2017-08" db="EMBL/GenBank/DDBJ databases">
        <title>Infants hospitalized years apart are colonized by the same room-sourced microbial strains.</title>
        <authorList>
            <person name="Brooks B."/>
            <person name="Olm M.R."/>
            <person name="Firek B.A."/>
            <person name="Baker R."/>
            <person name="Thomas B.C."/>
            <person name="Morowitz M.J."/>
            <person name="Banfield J.F."/>
        </authorList>
    </citation>
    <scope>NUCLEOTIDE SEQUENCE [LARGE SCALE GENOMIC DNA]</scope>
    <source>
        <strain evidence="12">S2_005_003_R2_43</strain>
    </source>
</reference>
<feature type="domain" description="OmpR/PhoB-type" evidence="11">
    <location>
        <begin position="124"/>
        <end position="218"/>
    </location>
</feature>
<dbReference type="CDD" id="cd17624">
    <property type="entry name" value="REC_OmpR_PmrA-like"/>
    <property type="match status" value="1"/>
</dbReference>
<dbReference type="PROSITE" id="PS51755">
    <property type="entry name" value="OMPR_PHOB"/>
    <property type="match status" value="1"/>
</dbReference>
<evidence type="ECO:0000313" key="13">
    <source>
        <dbReference type="Proteomes" id="UP000249577"/>
    </source>
</evidence>
<dbReference type="InterPro" id="IPR001789">
    <property type="entry name" value="Sig_transdc_resp-reg_receiver"/>
</dbReference>
<dbReference type="PROSITE" id="PS50110">
    <property type="entry name" value="RESPONSE_REGULATORY"/>
    <property type="match status" value="1"/>
</dbReference>
<dbReference type="GO" id="GO:0006355">
    <property type="term" value="P:regulation of DNA-templated transcription"/>
    <property type="evidence" value="ECO:0007669"/>
    <property type="project" value="InterPro"/>
</dbReference>
<evidence type="ECO:0000259" key="10">
    <source>
        <dbReference type="PROSITE" id="PS50110"/>
    </source>
</evidence>
<keyword evidence="2" id="KW-0963">Cytoplasm</keyword>
<evidence type="ECO:0000256" key="6">
    <source>
        <dbReference type="ARBA" id="ARBA00023125"/>
    </source>
</evidence>
<keyword evidence="7" id="KW-0804">Transcription</keyword>
<protein>
    <submittedName>
        <fullName evidence="12">DNA-binding response regulator</fullName>
    </submittedName>
</protein>
<comment type="caution">
    <text evidence="12">The sequence shown here is derived from an EMBL/GenBank/DDBJ whole genome shotgun (WGS) entry which is preliminary data.</text>
</comment>
<evidence type="ECO:0000256" key="5">
    <source>
        <dbReference type="ARBA" id="ARBA00023015"/>
    </source>
</evidence>
<keyword evidence="4" id="KW-0902">Two-component regulatory system</keyword>
<dbReference type="Pfam" id="PF00072">
    <property type="entry name" value="Response_reg"/>
    <property type="match status" value="1"/>
</dbReference>
<dbReference type="SMART" id="SM00862">
    <property type="entry name" value="Trans_reg_C"/>
    <property type="match status" value="1"/>
</dbReference>
<evidence type="ECO:0000256" key="7">
    <source>
        <dbReference type="ARBA" id="ARBA00023163"/>
    </source>
</evidence>
<feature type="DNA-binding region" description="OmpR/PhoB-type" evidence="9">
    <location>
        <begin position="124"/>
        <end position="218"/>
    </location>
</feature>
<dbReference type="InterPro" id="IPR039420">
    <property type="entry name" value="WalR-like"/>
</dbReference>
<dbReference type="PANTHER" id="PTHR48111:SF35">
    <property type="entry name" value="TRANSCRIPTIONAL REGULATORY PROTEIN QSEB"/>
    <property type="match status" value="1"/>
</dbReference>
<dbReference type="SMART" id="SM00448">
    <property type="entry name" value="REC"/>
    <property type="match status" value="1"/>
</dbReference>
<evidence type="ECO:0000259" key="11">
    <source>
        <dbReference type="PROSITE" id="PS51755"/>
    </source>
</evidence>
<keyword evidence="3 8" id="KW-0597">Phosphoprotein</keyword>
<evidence type="ECO:0000313" key="12">
    <source>
        <dbReference type="EMBL" id="PZQ12392.1"/>
    </source>
</evidence>
<feature type="modified residue" description="4-aspartylphosphate" evidence="8">
    <location>
        <position position="51"/>
    </location>
</feature>
<evidence type="ECO:0000256" key="8">
    <source>
        <dbReference type="PROSITE-ProRule" id="PRU00169"/>
    </source>
</evidence>
<dbReference type="InterPro" id="IPR001867">
    <property type="entry name" value="OmpR/PhoB-type_DNA-bd"/>
</dbReference>
<dbReference type="CDD" id="cd00383">
    <property type="entry name" value="trans_reg_C"/>
    <property type="match status" value="1"/>
</dbReference>
<dbReference type="Gene3D" id="3.40.50.2300">
    <property type="match status" value="1"/>
</dbReference>
<sequence length="220" mass="23496">MRVLVVEDDPLLLDGLQIGLGLAGATCDVVSTCADAEAALATSAFDAVVLDRMLPDGSGLAVLKRLRAAGDRTPILLLTALDETADRVDGLDAGADDYLGKPFDLEELAARVRAIARRGAGRASGALIWRDVTLDPATLTAARDGRSLTLSRREFAVLAALMERRGGIASRGEIEDRLYGWQEEIESNAVEVHIHHLRAKLGRDAIETVRGIGYRMGGQP</sequence>
<dbReference type="SUPFAM" id="SSF52172">
    <property type="entry name" value="CheY-like"/>
    <property type="match status" value="1"/>
</dbReference>
<dbReference type="GO" id="GO:0032993">
    <property type="term" value="C:protein-DNA complex"/>
    <property type="evidence" value="ECO:0007669"/>
    <property type="project" value="TreeGrafter"/>
</dbReference>
<dbReference type="GO" id="GO:0000976">
    <property type="term" value="F:transcription cis-regulatory region binding"/>
    <property type="evidence" value="ECO:0007669"/>
    <property type="project" value="TreeGrafter"/>
</dbReference>
<accession>A0A2W5K4Z4</accession>
<dbReference type="Gene3D" id="6.10.250.690">
    <property type="match status" value="1"/>
</dbReference>
<keyword evidence="6 9" id="KW-0238">DNA-binding</keyword>
<dbReference type="InterPro" id="IPR011006">
    <property type="entry name" value="CheY-like_superfamily"/>
</dbReference>
<dbReference type="PANTHER" id="PTHR48111">
    <property type="entry name" value="REGULATOR OF RPOS"/>
    <property type="match status" value="1"/>
</dbReference>
<dbReference type="GO" id="GO:0000156">
    <property type="term" value="F:phosphorelay response regulator activity"/>
    <property type="evidence" value="ECO:0007669"/>
    <property type="project" value="TreeGrafter"/>
</dbReference>
<gene>
    <name evidence="12" type="ORF">DI565_16340</name>
</gene>
<dbReference type="Proteomes" id="UP000249577">
    <property type="component" value="Unassembled WGS sequence"/>
</dbReference>
<evidence type="ECO:0000256" key="1">
    <source>
        <dbReference type="ARBA" id="ARBA00004496"/>
    </source>
</evidence>
<proteinExistence type="predicted"/>
<evidence type="ECO:0000256" key="3">
    <source>
        <dbReference type="ARBA" id="ARBA00022553"/>
    </source>
</evidence>
<dbReference type="Gene3D" id="1.10.10.10">
    <property type="entry name" value="Winged helix-like DNA-binding domain superfamily/Winged helix DNA-binding domain"/>
    <property type="match status" value="1"/>
</dbReference>
<dbReference type="InterPro" id="IPR036388">
    <property type="entry name" value="WH-like_DNA-bd_sf"/>
</dbReference>
<evidence type="ECO:0000256" key="2">
    <source>
        <dbReference type="ARBA" id="ARBA00022490"/>
    </source>
</evidence>
<keyword evidence="5" id="KW-0805">Transcription regulation</keyword>
<evidence type="ECO:0000256" key="4">
    <source>
        <dbReference type="ARBA" id="ARBA00023012"/>
    </source>
</evidence>
<feature type="domain" description="Response regulatory" evidence="10">
    <location>
        <begin position="2"/>
        <end position="116"/>
    </location>
</feature>
<organism evidence="12 13">
    <name type="scientific">Ancylobacter novellus</name>
    <name type="common">Thiobacillus novellus</name>
    <dbReference type="NCBI Taxonomy" id="921"/>
    <lineage>
        <taxon>Bacteria</taxon>
        <taxon>Pseudomonadati</taxon>
        <taxon>Pseudomonadota</taxon>
        <taxon>Alphaproteobacteria</taxon>
        <taxon>Hyphomicrobiales</taxon>
        <taxon>Xanthobacteraceae</taxon>
        <taxon>Ancylobacter</taxon>
    </lineage>
</organism>
<dbReference type="Pfam" id="PF00486">
    <property type="entry name" value="Trans_reg_C"/>
    <property type="match status" value="1"/>
</dbReference>
<dbReference type="AlphaFoldDB" id="A0A2W5K4Z4"/>
<name>A0A2W5K4Z4_ANCNO</name>
<dbReference type="EMBL" id="QFPN01000009">
    <property type="protein sequence ID" value="PZQ12392.1"/>
    <property type="molecule type" value="Genomic_DNA"/>
</dbReference>